<proteinExistence type="predicted"/>
<dbReference type="PANTHER" id="PTHR35218:SF9">
    <property type="entry name" value="ENDONUCLEASE_EXONUCLEASE_PHOSPHATASE DOMAIN-CONTAINING PROTEIN"/>
    <property type="match status" value="1"/>
</dbReference>
<evidence type="ECO:0008006" key="3">
    <source>
        <dbReference type="Google" id="ProtNLM"/>
    </source>
</evidence>
<name>A0AAE0CRT5_9ROSI</name>
<dbReference type="EMBL" id="JANJYI010000002">
    <property type="protein sequence ID" value="KAK2661255.1"/>
    <property type="molecule type" value="Genomic_DNA"/>
</dbReference>
<gene>
    <name evidence="1" type="ORF">Ddye_007788</name>
</gene>
<evidence type="ECO:0000313" key="1">
    <source>
        <dbReference type="EMBL" id="KAK2661255.1"/>
    </source>
</evidence>
<dbReference type="AlphaFoldDB" id="A0AAE0CRT5"/>
<reference evidence="1" key="1">
    <citation type="journal article" date="2023" name="Plant J.">
        <title>Genome sequences and population genomics provide insights into the demographic history, inbreeding, and mutation load of two 'living fossil' tree species of Dipteronia.</title>
        <authorList>
            <person name="Feng Y."/>
            <person name="Comes H.P."/>
            <person name="Chen J."/>
            <person name="Zhu S."/>
            <person name="Lu R."/>
            <person name="Zhang X."/>
            <person name="Li P."/>
            <person name="Qiu J."/>
            <person name="Olsen K.M."/>
            <person name="Qiu Y."/>
        </authorList>
    </citation>
    <scope>NUCLEOTIDE SEQUENCE</scope>
    <source>
        <strain evidence="1">KIB01</strain>
    </source>
</reference>
<evidence type="ECO:0000313" key="2">
    <source>
        <dbReference type="Proteomes" id="UP001280121"/>
    </source>
</evidence>
<dbReference type="Proteomes" id="UP001280121">
    <property type="component" value="Unassembled WGS sequence"/>
</dbReference>
<protein>
    <recommendedName>
        <fullName evidence="3">Exo_endo_phos domain-containing protein</fullName>
    </recommendedName>
</protein>
<accession>A0AAE0CRT5</accession>
<dbReference type="Gene3D" id="3.60.10.10">
    <property type="entry name" value="Endonuclease/exonuclease/phosphatase"/>
    <property type="match status" value="1"/>
</dbReference>
<dbReference type="PANTHER" id="PTHR35218">
    <property type="entry name" value="RNASE H DOMAIN-CONTAINING PROTEIN"/>
    <property type="match status" value="1"/>
</dbReference>
<comment type="caution">
    <text evidence="1">The sequence shown here is derived from an EMBL/GenBank/DDBJ whole genome shotgun (WGS) entry which is preliminary data.</text>
</comment>
<organism evidence="1 2">
    <name type="scientific">Dipteronia dyeriana</name>
    <dbReference type="NCBI Taxonomy" id="168575"/>
    <lineage>
        <taxon>Eukaryota</taxon>
        <taxon>Viridiplantae</taxon>
        <taxon>Streptophyta</taxon>
        <taxon>Embryophyta</taxon>
        <taxon>Tracheophyta</taxon>
        <taxon>Spermatophyta</taxon>
        <taxon>Magnoliopsida</taxon>
        <taxon>eudicotyledons</taxon>
        <taxon>Gunneridae</taxon>
        <taxon>Pentapetalae</taxon>
        <taxon>rosids</taxon>
        <taxon>malvids</taxon>
        <taxon>Sapindales</taxon>
        <taxon>Sapindaceae</taxon>
        <taxon>Hippocastanoideae</taxon>
        <taxon>Acereae</taxon>
        <taxon>Dipteronia</taxon>
    </lineage>
</organism>
<keyword evidence="2" id="KW-1185">Reference proteome</keyword>
<dbReference type="SUPFAM" id="SSF56219">
    <property type="entry name" value="DNase I-like"/>
    <property type="match status" value="1"/>
</dbReference>
<sequence length="157" mass="18483">MKKWRVLLGYERKLVINSIGRSGGLCLFWYSSIEVNLLSYSQDHIDVKIKRDRGLWWRFTGFYGKPEHYQWKHSWTLLRRIAGMSNLPWICIGDFNEILWDNEKMGGCPKSWRKLAEFREALENCSLEDMGFAGPNFTWSNKKEGSASVLERLDRGQ</sequence>
<dbReference type="InterPro" id="IPR036691">
    <property type="entry name" value="Endo/exonu/phosph_ase_sf"/>
</dbReference>